<dbReference type="eggNOG" id="arCOG03726">
    <property type="taxonomic scope" value="Archaea"/>
</dbReference>
<dbReference type="RefSeq" id="WP_012185313.1">
    <property type="nucleotide sequence ID" value="NC_009954.1"/>
</dbReference>
<sequence>MLRRGVGALIYCSARKRVSVPNPPGFDIENEDKYRLSLPSLPAFEMYTGLEFTKTIQYLNLKPDSVFILSARYGLIRGDQVIVPYEARLTLSNYRAVVDNWIKRMNGNRGVDYFINTRFNLLVVRLSKPYMLAMDHLTSKLGINPCVGDRIMVYSPILGPFNTCPNAELIRVKGQGDYVKRIRNLQH</sequence>
<dbReference type="InterPro" id="IPR049251">
    <property type="entry name" value="DUF6884"/>
</dbReference>
<name>A8MAQ7_CALMQ</name>
<dbReference type="EMBL" id="CP000852">
    <property type="protein sequence ID" value="ABW01093.1"/>
    <property type="molecule type" value="Genomic_DNA"/>
</dbReference>
<accession>A8MAQ7</accession>
<keyword evidence="3" id="KW-1185">Reference proteome</keyword>
<evidence type="ECO:0000313" key="2">
    <source>
        <dbReference type="EMBL" id="ABW01093.1"/>
    </source>
</evidence>
<dbReference type="Proteomes" id="UP000001137">
    <property type="component" value="Chromosome"/>
</dbReference>
<dbReference type="HOGENOM" id="CLU_1381492_0_0_2"/>
<dbReference type="GeneID" id="5708547"/>
<evidence type="ECO:0000313" key="3">
    <source>
        <dbReference type="Proteomes" id="UP000001137"/>
    </source>
</evidence>
<gene>
    <name evidence="2" type="ordered locus">Cmaq_0245</name>
</gene>
<dbReference type="AlphaFoldDB" id="A8MAQ7"/>
<dbReference type="STRING" id="397948.Cmaq_0245"/>
<organism evidence="2 3">
    <name type="scientific">Caldivirga maquilingensis (strain ATCC 700844 / DSM 13496 / JCM 10307 / IC-167)</name>
    <dbReference type="NCBI Taxonomy" id="397948"/>
    <lineage>
        <taxon>Archaea</taxon>
        <taxon>Thermoproteota</taxon>
        <taxon>Thermoprotei</taxon>
        <taxon>Thermoproteales</taxon>
        <taxon>Thermoproteaceae</taxon>
        <taxon>Caldivirga</taxon>
    </lineage>
</organism>
<proteinExistence type="predicted"/>
<dbReference type="OrthoDB" id="25635at2157"/>
<protein>
    <recommendedName>
        <fullName evidence="1">DUF6884 domain-containing protein</fullName>
    </recommendedName>
</protein>
<reference evidence="2 3" key="1">
    <citation type="submission" date="2007-10" db="EMBL/GenBank/DDBJ databases">
        <title>Complete sequence of Caldivirga maquilingensis IC-167.</title>
        <authorList>
            <consortium name="US DOE Joint Genome Institute"/>
            <person name="Copeland A."/>
            <person name="Lucas S."/>
            <person name="Lapidus A."/>
            <person name="Barry K."/>
            <person name="Glavina del Rio T."/>
            <person name="Dalin E."/>
            <person name="Tice H."/>
            <person name="Pitluck S."/>
            <person name="Saunders E."/>
            <person name="Brettin T."/>
            <person name="Bruce D."/>
            <person name="Detter J.C."/>
            <person name="Han C."/>
            <person name="Schmutz J."/>
            <person name="Larimer F."/>
            <person name="Land M."/>
            <person name="Hauser L."/>
            <person name="Kyrpides N."/>
            <person name="Ivanova N."/>
            <person name="Biddle J.F."/>
            <person name="Zhang Z."/>
            <person name="Fitz-Gibbon S.T."/>
            <person name="Lowe T.M."/>
            <person name="Saltikov C."/>
            <person name="House C.H."/>
            <person name="Richardson P."/>
        </authorList>
    </citation>
    <scope>NUCLEOTIDE SEQUENCE [LARGE SCALE GENOMIC DNA]</scope>
    <source>
        <strain evidence="3">ATCC 700844 / DSM 13496 / JCM 10307 / IC-167</strain>
    </source>
</reference>
<evidence type="ECO:0000259" key="1">
    <source>
        <dbReference type="Pfam" id="PF21818"/>
    </source>
</evidence>
<dbReference type="Pfam" id="PF21818">
    <property type="entry name" value="DUF6884"/>
    <property type="match status" value="1"/>
</dbReference>
<feature type="domain" description="DUF6884" evidence="1">
    <location>
        <begin position="41"/>
        <end position="91"/>
    </location>
</feature>
<dbReference type="KEGG" id="cma:Cmaq_0245"/>